<evidence type="ECO:0000256" key="1">
    <source>
        <dbReference type="SAM" id="MobiDB-lite"/>
    </source>
</evidence>
<dbReference type="HOGENOM" id="CLU_1284042_0_0_1"/>
<evidence type="ECO:0000313" key="3">
    <source>
        <dbReference type="Proteomes" id="UP000002866"/>
    </source>
</evidence>
<feature type="region of interest" description="Disordered" evidence="1">
    <location>
        <begin position="45"/>
        <end position="78"/>
    </location>
</feature>
<dbReference type="Proteomes" id="UP000002866">
    <property type="component" value="Chromosome 3"/>
</dbReference>
<dbReference type="AlphaFoldDB" id="I2H1Y4"/>
<organism evidence="2 3">
    <name type="scientific">Henningerozyma blattae (strain ATCC 34711 / CBS 6284 / DSM 70876 / NBRC 10599 / NRRL Y-10934 / UCD 77-7)</name>
    <name type="common">Yeast</name>
    <name type="synonym">Tetrapisispora blattae</name>
    <dbReference type="NCBI Taxonomy" id="1071380"/>
    <lineage>
        <taxon>Eukaryota</taxon>
        <taxon>Fungi</taxon>
        <taxon>Dikarya</taxon>
        <taxon>Ascomycota</taxon>
        <taxon>Saccharomycotina</taxon>
        <taxon>Saccharomycetes</taxon>
        <taxon>Saccharomycetales</taxon>
        <taxon>Saccharomycetaceae</taxon>
        <taxon>Henningerozyma</taxon>
    </lineage>
</organism>
<keyword evidence="3" id="KW-1185">Reference proteome</keyword>
<protein>
    <submittedName>
        <fullName evidence="2">Uncharacterized protein</fullName>
    </submittedName>
</protein>
<dbReference type="GeneID" id="14495366"/>
<gene>
    <name evidence="2" type="primary">TBLA0C05890</name>
    <name evidence="2" type="ORF">TBLA_0C05890</name>
</gene>
<dbReference type="OrthoDB" id="2405700at2759"/>
<dbReference type="InParanoid" id="I2H1Y4"/>
<dbReference type="EMBL" id="HE806318">
    <property type="protein sequence ID" value="CCH60386.1"/>
    <property type="molecule type" value="Genomic_DNA"/>
</dbReference>
<dbReference type="GO" id="GO:0005737">
    <property type="term" value="C:cytoplasm"/>
    <property type="evidence" value="ECO:0007669"/>
    <property type="project" value="TreeGrafter"/>
</dbReference>
<dbReference type="InterPro" id="IPR038910">
    <property type="entry name" value="Hua1-like"/>
</dbReference>
<accession>I2H1Y4</accession>
<dbReference type="PANTHER" id="PTHR28031:SF1">
    <property type="entry name" value="PROLINE-RICH PROTEIN HUA1"/>
    <property type="match status" value="1"/>
</dbReference>
<reference evidence="2 3" key="1">
    <citation type="journal article" date="2011" name="Proc. Natl. Acad. Sci. U.S.A.">
        <title>Evolutionary erosion of yeast sex chromosomes by mating-type switching accidents.</title>
        <authorList>
            <person name="Gordon J.L."/>
            <person name="Armisen D."/>
            <person name="Proux-Wera E."/>
            <person name="Oheigeartaigh S.S."/>
            <person name="Byrne K.P."/>
            <person name="Wolfe K.H."/>
        </authorList>
    </citation>
    <scope>NUCLEOTIDE SEQUENCE [LARGE SCALE GENOMIC DNA]</scope>
    <source>
        <strain evidence="3">ATCC 34711 / CBS 6284 / DSM 70876 / NBRC 10599 / NRRL Y-10934 / UCD 77-7</strain>
    </source>
</reference>
<name>I2H1Y4_HENB6</name>
<evidence type="ECO:0000313" key="2">
    <source>
        <dbReference type="EMBL" id="CCH60386.1"/>
    </source>
</evidence>
<dbReference type="KEGG" id="tbl:TBLA_0C05890"/>
<sequence>MSSKVSDKMSQQKKWEQYAAPSGNIGLYNDIQSLPPSYNEVIADYHEPIASPSSQTPNPEYEADEEFNLGSPSSQSQSIPWKYPKQYKCKLCKNTGCIGELKCEKCWKKFKTSQNINGFGQKVFDAGNAISPPIAYRVRGALGLPLSMVQGMLFETPNPNSVEGNAELFAVANENSEHLPWSYPAGYWCRRCKNTGYKTNGTHRRCRLCWRNFHH</sequence>
<dbReference type="PANTHER" id="PTHR28031">
    <property type="entry name" value="PROLINE-RICH PROTEIN HUA1"/>
    <property type="match status" value="1"/>
</dbReference>
<dbReference type="RefSeq" id="XP_004179905.1">
    <property type="nucleotide sequence ID" value="XM_004179857.1"/>
</dbReference>
<proteinExistence type="predicted"/>